<evidence type="ECO:0000256" key="3">
    <source>
        <dbReference type="ARBA" id="ARBA00011233"/>
    </source>
</evidence>
<dbReference type="AlphaFoldDB" id="A0A4R3KFA5"/>
<dbReference type="InterPro" id="IPR000887">
    <property type="entry name" value="Aldlse_KDPG_KHG"/>
</dbReference>
<gene>
    <name evidence="6" type="ORF">EDC37_101138</name>
</gene>
<evidence type="ECO:0000313" key="6">
    <source>
        <dbReference type="EMBL" id="TCS81967.1"/>
    </source>
</evidence>
<comment type="subunit">
    <text evidence="3">Homotrimer.</text>
</comment>
<evidence type="ECO:0000256" key="5">
    <source>
        <dbReference type="ARBA" id="ARBA00023277"/>
    </source>
</evidence>
<evidence type="ECO:0000256" key="1">
    <source>
        <dbReference type="ARBA" id="ARBA00004761"/>
    </source>
</evidence>
<dbReference type="Pfam" id="PF01081">
    <property type="entry name" value="Aldolase"/>
    <property type="match status" value="1"/>
</dbReference>
<evidence type="ECO:0000256" key="2">
    <source>
        <dbReference type="ARBA" id="ARBA00006906"/>
    </source>
</evidence>
<sequence>MWKKAAALQMISDTGMMVIIRTDEEEEAYLIAKAVIEGGARALEFPYAVPGALRIVQRLTHEYSNILIGVGTVLDSEHAAAALLAGANMLVSSSFSPSMLKMAHQYQAVTVCGAMSPTEIDAAMAVGTDMVKLFPADFFGPQYIKTVHAPMPYAPIVPFGGVTIENVGEWFAAGAVAVGVGSYITKAHKKDGNYDHVVEATSKFIKRIKDIR</sequence>
<dbReference type="PROSITE" id="PS00160">
    <property type="entry name" value="ALDOLASE_KDPG_KHG_2"/>
    <property type="match status" value="1"/>
</dbReference>
<dbReference type="InterPro" id="IPR031338">
    <property type="entry name" value="KDPG/KHG_AS_2"/>
</dbReference>
<comment type="pathway">
    <text evidence="1">Carbohydrate acid metabolism.</text>
</comment>
<dbReference type="GO" id="GO:0016829">
    <property type="term" value="F:lyase activity"/>
    <property type="evidence" value="ECO:0007669"/>
    <property type="project" value="UniProtKB-KW"/>
</dbReference>
<dbReference type="InterPro" id="IPR013785">
    <property type="entry name" value="Aldolase_TIM"/>
</dbReference>
<dbReference type="Gene3D" id="3.20.20.70">
    <property type="entry name" value="Aldolase class I"/>
    <property type="match status" value="1"/>
</dbReference>
<protein>
    <submittedName>
        <fullName evidence="6">2-dehydro-3-deoxyphosphogluconate aldolase/(4S)-4-hydroxy-2-oxoglutarate aldolase</fullName>
    </submittedName>
</protein>
<dbReference type="PANTHER" id="PTHR30246">
    <property type="entry name" value="2-KETO-3-DEOXY-6-PHOSPHOGLUCONATE ALDOLASE"/>
    <property type="match status" value="1"/>
</dbReference>
<dbReference type="RefSeq" id="WP_132546939.1">
    <property type="nucleotide sequence ID" value="NZ_SMAA01000001.1"/>
</dbReference>
<proteinExistence type="inferred from homology"/>
<dbReference type="PANTHER" id="PTHR30246:SF1">
    <property type="entry name" value="2-DEHYDRO-3-DEOXY-6-PHOSPHOGALACTONATE ALDOLASE-RELATED"/>
    <property type="match status" value="1"/>
</dbReference>
<keyword evidence="7" id="KW-1185">Reference proteome</keyword>
<dbReference type="Proteomes" id="UP000295188">
    <property type="component" value="Unassembled WGS sequence"/>
</dbReference>
<keyword evidence="5" id="KW-0119">Carbohydrate metabolism</keyword>
<name>A0A4R3KFA5_9FIRM</name>
<evidence type="ECO:0000256" key="4">
    <source>
        <dbReference type="ARBA" id="ARBA00023239"/>
    </source>
</evidence>
<dbReference type="SUPFAM" id="SSF51569">
    <property type="entry name" value="Aldolase"/>
    <property type="match status" value="1"/>
</dbReference>
<dbReference type="EMBL" id="SMAA01000001">
    <property type="protein sequence ID" value="TCS81967.1"/>
    <property type="molecule type" value="Genomic_DNA"/>
</dbReference>
<comment type="similarity">
    <text evidence="2">Belongs to the KHG/KDPG aldolase family.</text>
</comment>
<dbReference type="CDD" id="cd00452">
    <property type="entry name" value="KDPG_aldolase"/>
    <property type="match status" value="1"/>
</dbReference>
<comment type="caution">
    <text evidence="6">The sequence shown here is derived from an EMBL/GenBank/DDBJ whole genome shotgun (WGS) entry which is preliminary data.</text>
</comment>
<keyword evidence="4" id="KW-0456">Lyase</keyword>
<reference evidence="6 7" key="1">
    <citation type="submission" date="2019-03" db="EMBL/GenBank/DDBJ databases">
        <title>Genomic Encyclopedia of Type Strains, Phase IV (KMG-IV): sequencing the most valuable type-strain genomes for metagenomic binning, comparative biology and taxonomic classification.</title>
        <authorList>
            <person name="Goeker M."/>
        </authorList>
    </citation>
    <scope>NUCLEOTIDE SEQUENCE [LARGE SCALE GENOMIC DNA]</scope>
    <source>
        <strain evidence="6 7">DSM 20467</strain>
    </source>
</reference>
<accession>A0A4R3KFA5</accession>
<dbReference type="OrthoDB" id="9802667at2"/>
<evidence type="ECO:0000313" key="7">
    <source>
        <dbReference type="Proteomes" id="UP000295188"/>
    </source>
</evidence>
<organism evidence="6 7">
    <name type="scientific">Pectinatus cerevisiiphilus</name>
    <dbReference type="NCBI Taxonomy" id="86956"/>
    <lineage>
        <taxon>Bacteria</taxon>
        <taxon>Bacillati</taxon>
        <taxon>Bacillota</taxon>
        <taxon>Negativicutes</taxon>
        <taxon>Selenomonadales</taxon>
        <taxon>Selenomonadaceae</taxon>
        <taxon>Pectinatus</taxon>
    </lineage>
</organism>